<keyword evidence="4" id="KW-0949">S-adenosyl-L-methionine</keyword>
<keyword evidence="3" id="KW-0808">Transferase</keyword>
<dbReference type="RefSeq" id="WP_101443411.1">
    <property type="nucleotide sequence ID" value="NZ_PJMU01000001.1"/>
</dbReference>
<keyword evidence="6" id="KW-0238">DNA-binding</keyword>
<dbReference type="InterPro" id="IPR002052">
    <property type="entry name" value="DNA_methylase_N6_adenine_CS"/>
</dbReference>
<dbReference type="GO" id="GO:0009307">
    <property type="term" value="P:DNA restriction-modification system"/>
    <property type="evidence" value="ECO:0007669"/>
    <property type="project" value="UniProtKB-KW"/>
</dbReference>
<evidence type="ECO:0000256" key="3">
    <source>
        <dbReference type="ARBA" id="ARBA00022679"/>
    </source>
</evidence>
<gene>
    <name evidence="10" type="ORF">BD749_1218</name>
</gene>
<evidence type="ECO:0000313" key="11">
    <source>
        <dbReference type="Proteomes" id="UP000233782"/>
    </source>
</evidence>
<accession>A0A2N3V3R6</accession>
<keyword evidence="5" id="KW-0680">Restriction system</keyword>
<dbReference type="PANTHER" id="PTHR33841:SF1">
    <property type="entry name" value="DNA METHYLTRANSFERASE A"/>
    <property type="match status" value="1"/>
</dbReference>
<evidence type="ECO:0000256" key="2">
    <source>
        <dbReference type="ARBA" id="ARBA00022603"/>
    </source>
</evidence>
<dbReference type="OrthoDB" id="32195at2"/>
<evidence type="ECO:0000259" key="8">
    <source>
        <dbReference type="Pfam" id="PF07669"/>
    </source>
</evidence>
<dbReference type="Pfam" id="PF12950">
    <property type="entry name" value="TaqI_C"/>
    <property type="match status" value="1"/>
</dbReference>
<keyword evidence="10" id="KW-0378">Hydrolase</keyword>
<dbReference type="InterPro" id="IPR050953">
    <property type="entry name" value="N4_N6_ade-DNA_methylase"/>
</dbReference>
<dbReference type="SUPFAM" id="SSF53335">
    <property type="entry name" value="S-adenosyl-L-methionine-dependent methyltransferases"/>
    <property type="match status" value="1"/>
</dbReference>
<evidence type="ECO:0000313" key="10">
    <source>
        <dbReference type="EMBL" id="PKV76268.1"/>
    </source>
</evidence>
<dbReference type="InterPro" id="IPR011639">
    <property type="entry name" value="MethylTrfase_TaqI-like_dom"/>
</dbReference>
<dbReference type="Pfam" id="PF07669">
    <property type="entry name" value="Eco57I"/>
    <property type="match status" value="1"/>
</dbReference>
<sequence length="1210" mass="141443">MTKEELHEHLRSEYTRDNWKKIINAIFPNRDFFATEQTLPFTKNVQKDKCLSIIRFGNVLLDDGNQLALYDITLKPESINLIRNRVGLRSLVDSEIIPGIVDGALIVYHYPEKNETDINLSLPQDWRFSFYSKSKYWDDEGNEIKKETHPKRYTYVLGKGETCMTPLERFWHLVEKRTRTIKDVLEAFSVEKVSKEFFIKYKKHYQSFVDCLNDSPYKSNIFGSNEKAIRDFVKKMLGRIVFLQFLQKKGWLDVAVDKNYGEGNKKFLAEFFAANNSDAFYTSCLVPLFFETLNNPNDEIFKVTNTKFPYLNGGLFERDEIEKQAKADFIVFKKELFENLFSFFGEYNFTIDESTPDDLDVGIDPEMLGHIFENLLEDNREKGAFYTPKLIVQYMCQEVLIQYLELHLEKNEAIANFIRYKDRGDENAKDNFIRNNASKIDKLLDDVKVCDPAIGSGAFPMGLLQEIFHAKLALDWTLLDKKGEVKRAIIQNSIYGVDKDKGAVDIARLRFWLSLIVDEEVESGKKPKPLPNFDYKIMQGNSLLESFKGYSLKYHDKKQEPEQIDLFQKQAQINIFQKSHTNLVALEKDFFDPKNNHRKEAIRTEIDSLVAYSIEESFKELISEKKKNISSITKNLKPEGSKERKKQDKLLASLNKEIDEAKDALVEIKPYLQKDEKPWFMWHLYFKDVFDKGGFDIVIGNPPYIRQESITDIKPYIERIDGKPNYEVYNSTSDIYTYFFELGHKILKSDKGVFSFICSKKYTRAKYGQNLRKYLLSKTQISGYVDFNEVQVFGATVDTSIIFFQKREVNTLNYTFSFCKVVNDLPKNQPLINYINDSGYMYPAHYLGDEGWTFGDKDVENIKEKISKSGKLFKDWDFNSYRGVVTGFNNAFVISAEQKDDFIRKHPEISEYIKPLLRGRDIDRFIPRFQNIYLLFIPWHFPLHEDATITGSSKEAELAFIKKFPSVYKHLETFKKELLSRNKTETGIRYEWYALQRCASTYYNEFSREKIVWLVLTDRAKFCIDRTGAFTNNAAFIITGNNLKFVLAVLNSKVSEWYYDKITNSSGVGTNKWEKVYIEQIPIPEIPKAEMRPFEILVDYITFIKTCHERISPYTPNDHMAANFEELADACVYELYFKEHMQEKGITVLKEVNELLKPIDHLDEITQVDKILNIINVVYDEYKSTDNIIRRRILDFPVKSPDIINIIQNG</sequence>
<evidence type="ECO:0000256" key="5">
    <source>
        <dbReference type="ARBA" id="ARBA00022747"/>
    </source>
</evidence>
<keyword evidence="2" id="KW-0489">Methyltransferase</keyword>
<dbReference type="GO" id="GO:0032259">
    <property type="term" value="P:methylation"/>
    <property type="evidence" value="ECO:0007669"/>
    <property type="project" value="UniProtKB-KW"/>
</dbReference>
<dbReference type="Proteomes" id="UP000233782">
    <property type="component" value="Unassembled WGS sequence"/>
</dbReference>
<comment type="catalytic activity">
    <reaction evidence="7">
        <text>a 2'-deoxyadenosine in DNA + S-adenosyl-L-methionine = an N(6)-methyl-2'-deoxyadenosine in DNA + S-adenosyl-L-homocysteine + H(+)</text>
        <dbReference type="Rhea" id="RHEA:15197"/>
        <dbReference type="Rhea" id="RHEA-COMP:12418"/>
        <dbReference type="Rhea" id="RHEA-COMP:12419"/>
        <dbReference type="ChEBI" id="CHEBI:15378"/>
        <dbReference type="ChEBI" id="CHEBI:57856"/>
        <dbReference type="ChEBI" id="CHEBI:59789"/>
        <dbReference type="ChEBI" id="CHEBI:90615"/>
        <dbReference type="ChEBI" id="CHEBI:90616"/>
        <dbReference type="EC" id="2.1.1.72"/>
    </reaction>
</comment>
<evidence type="ECO:0000259" key="9">
    <source>
        <dbReference type="Pfam" id="PF12950"/>
    </source>
</evidence>
<dbReference type="PRINTS" id="PR00507">
    <property type="entry name" value="N12N6MTFRASE"/>
</dbReference>
<dbReference type="AlphaFoldDB" id="A0A2N3V3R6"/>
<evidence type="ECO:0000256" key="6">
    <source>
        <dbReference type="ARBA" id="ARBA00023125"/>
    </source>
</evidence>
<evidence type="ECO:0000256" key="1">
    <source>
        <dbReference type="ARBA" id="ARBA00011900"/>
    </source>
</evidence>
<feature type="domain" description="TaqI-like C-terminal specificity" evidence="9">
    <location>
        <begin position="914"/>
        <end position="1083"/>
    </location>
</feature>
<dbReference type="EMBL" id="PJMU01000001">
    <property type="protein sequence ID" value="PKV76268.1"/>
    <property type="molecule type" value="Genomic_DNA"/>
</dbReference>
<organism evidence="10 11">
    <name type="scientific">Pontibacter ramchanderi</name>
    <dbReference type="NCBI Taxonomy" id="1179743"/>
    <lineage>
        <taxon>Bacteria</taxon>
        <taxon>Pseudomonadati</taxon>
        <taxon>Bacteroidota</taxon>
        <taxon>Cytophagia</taxon>
        <taxon>Cytophagales</taxon>
        <taxon>Hymenobacteraceae</taxon>
        <taxon>Pontibacter</taxon>
    </lineage>
</organism>
<protein>
    <recommendedName>
        <fullName evidence="1">site-specific DNA-methyltransferase (adenine-specific)</fullName>
        <ecNumber evidence="1">2.1.1.72</ecNumber>
    </recommendedName>
</protein>
<dbReference type="PROSITE" id="PS00092">
    <property type="entry name" value="N6_MTASE"/>
    <property type="match status" value="1"/>
</dbReference>
<dbReference type="GO" id="GO:0003677">
    <property type="term" value="F:DNA binding"/>
    <property type="evidence" value="ECO:0007669"/>
    <property type="project" value="UniProtKB-KW"/>
</dbReference>
<dbReference type="Gene3D" id="3.40.50.150">
    <property type="entry name" value="Vaccinia Virus protein VP39"/>
    <property type="match status" value="2"/>
</dbReference>
<dbReference type="InterPro" id="IPR029063">
    <property type="entry name" value="SAM-dependent_MTases_sf"/>
</dbReference>
<name>A0A2N3V3R6_9BACT</name>
<comment type="caution">
    <text evidence="10">The sequence shown here is derived from an EMBL/GenBank/DDBJ whole genome shotgun (WGS) entry which is preliminary data.</text>
</comment>
<keyword evidence="10" id="KW-0255">Endonuclease</keyword>
<keyword evidence="10" id="KW-0540">Nuclease</keyword>
<reference evidence="10 11" key="1">
    <citation type="submission" date="2017-12" db="EMBL/GenBank/DDBJ databases">
        <title>Genomic Encyclopedia of Type Strains, Phase III (KMG-III): the genomes of soil and plant-associated and newly described type strains.</title>
        <authorList>
            <person name="Whitman W."/>
        </authorList>
    </citation>
    <scope>NUCLEOTIDE SEQUENCE [LARGE SCALE GENOMIC DNA]</scope>
    <source>
        <strain evidence="10 11">LP43</strain>
    </source>
</reference>
<dbReference type="GO" id="GO:0004519">
    <property type="term" value="F:endonuclease activity"/>
    <property type="evidence" value="ECO:0007669"/>
    <property type="project" value="UniProtKB-KW"/>
</dbReference>
<dbReference type="GO" id="GO:0009007">
    <property type="term" value="F:site-specific DNA-methyltransferase (adenine-specific) activity"/>
    <property type="evidence" value="ECO:0007669"/>
    <property type="project" value="UniProtKB-EC"/>
</dbReference>
<dbReference type="EC" id="2.1.1.72" evidence="1"/>
<dbReference type="PANTHER" id="PTHR33841">
    <property type="entry name" value="DNA METHYLTRANSFERASE YEEA-RELATED"/>
    <property type="match status" value="1"/>
</dbReference>
<dbReference type="InterPro" id="IPR025931">
    <property type="entry name" value="TaqI_C"/>
</dbReference>
<proteinExistence type="predicted"/>
<keyword evidence="11" id="KW-1185">Reference proteome</keyword>
<feature type="domain" description="Type II methyltransferase M.TaqI-like" evidence="8">
    <location>
        <begin position="492"/>
        <end position="793"/>
    </location>
</feature>
<evidence type="ECO:0000256" key="4">
    <source>
        <dbReference type="ARBA" id="ARBA00022691"/>
    </source>
</evidence>
<evidence type="ECO:0000256" key="7">
    <source>
        <dbReference type="ARBA" id="ARBA00047942"/>
    </source>
</evidence>